<evidence type="ECO:0000313" key="3">
    <source>
        <dbReference type="Proteomes" id="UP001500888"/>
    </source>
</evidence>
<comment type="caution">
    <text evidence="2">The sequence shown here is derived from an EMBL/GenBank/DDBJ whole genome shotgun (WGS) entry which is preliminary data.</text>
</comment>
<keyword evidence="3" id="KW-1185">Reference proteome</keyword>
<reference evidence="3" key="1">
    <citation type="journal article" date="2019" name="Int. J. Syst. Evol. Microbiol.">
        <title>The Global Catalogue of Microorganisms (GCM) 10K type strain sequencing project: providing services to taxonomists for standard genome sequencing and annotation.</title>
        <authorList>
            <consortium name="The Broad Institute Genomics Platform"/>
            <consortium name="The Broad Institute Genome Sequencing Center for Infectious Disease"/>
            <person name="Wu L."/>
            <person name="Ma J."/>
        </authorList>
    </citation>
    <scope>NUCLEOTIDE SEQUENCE [LARGE SCALE GENOMIC DNA]</scope>
    <source>
        <strain evidence="3">JCM 16908</strain>
    </source>
</reference>
<proteinExistence type="predicted"/>
<evidence type="ECO:0000256" key="1">
    <source>
        <dbReference type="SAM" id="MobiDB-lite"/>
    </source>
</evidence>
<organism evidence="2 3">
    <name type="scientific">Sphaerisporangium flaviroseum</name>
    <dbReference type="NCBI Taxonomy" id="509199"/>
    <lineage>
        <taxon>Bacteria</taxon>
        <taxon>Bacillati</taxon>
        <taxon>Actinomycetota</taxon>
        <taxon>Actinomycetes</taxon>
        <taxon>Streptosporangiales</taxon>
        <taxon>Streptosporangiaceae</taxon>
        <taxon>Sphaerisporangium</taxon>
    </lineage>
</organism>
<name>A0ABP7IHF9_9ACTN</name>
<dbReference type="RefSeq" id="WP_344943098.1">
    <property type="nucleotide sequence ID" value="NZ_BAAAZR010000010.1"/>
</dbReference>
<feature type="compositionally biased region" description="Basic and acidic residues" evidence="1">
    <location>
        <begin position="748"/>
        <end position="762"/>
    </location>
</feature>
<feature type="region of interest" description="Disordered" evidence="1">
    <location>
        <begin position="743"/>
        <end position="762"/>
    </location>
</feature>
<dbReference type="Proteomes" id="UP001500888">
    <property type="component" value="Unassembled WGS sequence"/>
</dbReference>
<protein>
    <submittedName>
        <fullName evidence="2">Uncharacterized protein</fullName>
    </submittedName>
</protein>
<dbReference type="EMBL" id="BAAAZR010000010">
    <property type="protein sequence ID" value="GAA3818513.1"/>
    <property type="molecule type" value="Genomic_DNA"/>
</dbReference>
<accession>A0ABP7IHF9</accession>
<sequence length="762" mass="80130">MTTRPASPDEIVRRLQGKGVTQGWDVVYALSAHKINELFQRRFVLDLLNGDHLPPVTGTVPVIGDYAVEFGDVVLGHPLITFDPERDPQAARLTIPVISGIARTTVTSAGATTVVDAQWITAAHGYTITGTVPLGKVKGEVEHQTHIGLRFEDGKDFFAGLGTTDAAGTLLGTYFGGLLAGYRRYSLGTLDYTPNPTGLTPAGEFEMATQRDLTDPGDAGRLLLFIPTTYNQKGGTQTTLPMANLVPAGMDATLLVSSKVMFGGIVRDLVAGVLGEDLVAARGDASDAWSTSIIGGSVSMPVAYTSEYGAVQAGWCGKPEEVYLTLKDITLGSTSGWLTAKWSHQWTQPWSVEAGVPPLPPICDQGQVTMTISLNTVYRPAVDPVTATISFTADTGIDVTFPQPEASAFPKIDIFKEEEAREVTCRLIAEEVTARLGGLLDFTVQDIGAFAVTNLLFPGQQTSRLQVARVPGDLVAFGTLQAPDLAVAPPLSSLTTAETLRLTAGRPVTWSVPRGGGHIDADGLYTPPTSVSRSTVVVITATAQDPIVVGDAVREPRRTDQRAYAAVVITPAQIQVTPIISVVEARDQAKRFTARLPGSTEKATWSISPAVGSVNDAGDYTPPARIGEPTAVTITARVGERTGSARIVVFPASPAAVQVTPYAPAPLGPGARQAFTAALGGDPVRAGWSLLPDVGAIDRDGVYTAPERVTAPQAVLVVARHPDTPVLGGTAVVLLTPDGDDAAAVMRPRSDGLPTERTDGIS</sequence>
<evidence type="ECO:0000313" key="2">
    <source>
        <dbReference type="EMBL" id="GAA3818513.1"/>
    </source>
</evidence>
<gene>
    <name evidence="2" type="ORF">GCM10022226_43810</name>
</gene>